<evidence type="ECO:0000256" key="7">
    <source>
        <dbReference type="SAM" id="Phobius"/>
    </source>
</evidence>
<dbReference type="InterPro" id="IPR003660">
    <property type="entry name" value="HAMP_dom"/>
</dbReference>
<dbReference type="Pfam" id="PF12729">
    <property type="entry name" value="4HB_MCP_1"/>
    <property type="match status" value="1"/>
</dbReference>
<keyword evidence="7" id="KW-1133">Transmembrane helix</keyword>
<keyword evidence="2" id="KW-1003">Cell membrane</keyword>
<dbReference type="Gene3D" id="6.10.340.10">
    <property type="match status" value="1"/>
</dbReference>
<dbReference type="InterPro" id="IPR004090">
    <property type="entry name" value="Chemotax_Me-accpt_rcpt"/>
</dbReference>
<dbReference type="InterPro" id="IPR024478">
    <property type="entry name" value="HlyB_4HB_MCP"/>
</dbReference>
<dbReference type="CDD" id="cd06225">
    <property type="entry name" value="HAMP"/>
    <property type="match status" value="1"/>
</dbReference>
<keyword evidence="3 7" id="KW-0472">Membrane</keyword>
<sequence length="562" mass="61115">MKFTVAKKLWMGFATILTLLVIVGGLSLWSTIRIGSDYTFLLDDRVKKVELVDEFILKHNQIQDDVRGFMLFQDDKHLESRTENVNRFNELYQELTILLQTGKHKALLEDLEVARTKYLNLQDEIVLNVQEGKDRKATELGRASANVGALVLENAEIIKADQFEEQKKTRAELESFMMATIIFVIGIIIFATLLGIVISTFISRGIARPVRVVTDGLNEIASGNLTIDLLKVKNKDEIGDMAAAFNKMGTDVANMVRKINLSATQLAVQSEELSASSEESLASSEMVAKTAENQLMGSEKQQRIIEQSSSSMEELSLGVAEIASNNEEMLQSTETVSKLVTTGSSVVGEVSVQMTTIHTTIQESSVIMEEMAQHSNEIQKITTLITSIAEQTNLLALNAAIEAARAGEYGKGFAVVAEEVRKLAEQSKTSATEIGTMVSMIQNASKRAVTSINAGSERVDIGIAATEQSRLVFEEIQNAVGDVATKVETVSAAIEEIQAMAEEVSYGAGEIAQLSGEAAASAGDTSAATEEQLAVNEEISSSAQALAKLAEDLQMEMKHFRV</sequence>
<dbReference type="Proteomes" id="UP001549104">
    <property type="component" value="Unassembled WGS sequence"/>
</dbReference>
<evidence type="ECO:0000256" key="3">
    <source>
        <dbReference type="ARBA" id="ARBA00023136"/>
    </source>
</evidence>
<evidence type="ECO:0000259" key="8">
    <source>
        <dbReference type="PROSITE" id="PS50111"/>
    </source>
</evidence>
<dbReference type="InterPro" id="IPR004089">
    <property type="entry name" value="MCPsignal_dom"/>
</dbReference>
<evidence type="ECO:0000313" key="10">
    <source>
        <dbReference type="EMBL" id="MET3655708.1"/>
    </source>
</evidence>
<keyword evidence="7" id="KW-0812">Transmembrane</keyword>
<proteinExistence type="inferred from homology"/>
<evidence type="ECO:0000259" key="9">
    <source>
        <dbReference type="PROSITE" id="PS50885"/>
    </source>
</evidence>
<name>A0ABV2K3Q9_SPOPS</name>
<dbReference type="PROSITE" id="PS50885">
    <property type="entry name" value="HAMP"/>
    <property type="match status" value="1"/>
</dbReference>
<evidence type="ECO:0000256" key="1">
    <source>
        <dbReference type="ARBA" id="ARBA00004236"/>
    </source>
</evidence>
<evidence type="ECO:0000256" key="6">
    <source>
        <dbReference type="PROSITE-ProRule" id="PRU00284"/>
    </source>
</evidence>
<organism evidence="10 11">
    <name type="scientific">Sporosarcina psychrophila</name>
    <name type="common">Bacillus psychrophilus</name>
    <dbReference type="NCBI Taxonomy" id="1476"/>
    <lineage>
        <taxon>Bacteria</taxon>
        <taxon>Bacillati</taxon>
        <taxon>Bacillota</taxon>
        <taxon>Bacilli</taxon>
        <taxon>Bacillales</taxon>
        <taxon>Caryophanaceae</taxon>
        <taxon>Sporosarcina</taxon>
    </lineage>
</organism>
<dbReference type="Pfam" id="PF00015">
    <property type="entry name" value="MCPsignal"/>
    <property type="match status" value="1"/>
</dbReference>
<dbReference type="PANTHER" id="PTHR32089:SF112">
    <property type="entry name" value="LYSOZYME-LIKE PROTEIN-RELATED"/>
    <property type="match status" value="1"/>
</dbReference>
<dbReference type="Gene3D" id="1.10.287.950">
    <property type="entry name" value="Methyl-accepting chemotaxis protein"/>
    <property type="match status" value="1"/>
</dbReference>
<keyword evidence="4 6" id="KW-0807">Transducer</keyword>
<protein>
    <submittedName>
        <fullName evidence="10">Methyl-accepting chemotaxis protein</fullName>
    </submittedName>
</protein>
<dbReference type="PRINTS" id="PR00260">
    <property type="entry name" value="CHEMTRNSDUCR"/>
</dbReference>
<dbReference type="EMBL" id="JBEPME010000001">
    <property type="protein sequence ID" value="MET3655708.1"/>
    <property type="molecule type" value="Genomic_DNA"/>
</dbReference>
<keyword evidence="11" id="KW-1185">Reference proteome</keyword>
<dbReference type="PANTHER" id="PTHR32089">
    <property type="entry name" value="METHYL-ACCEPTING CHEMOTAXIS PROTEIN MCPB"/>
    <property type="match status" value="1"/>
</dbReference>
<feature type="domain" description="Methyl-accepting transducer" evidence="8">
    <location>
        <begin position="276"/>
        <end position="512"/>
    </location>
</feature>
<comment type="subcellular location">
    <subcellularLocation>
        <location evidence="1">Cell membrane</location>
    </subcellularLocation>
</comment>
<evidence type="ECO:0000256" key="2">
    <source>
        <dbReference type="ARBA" id="ARBA00022475"/>
    </source>
</evidence>
<dbReference type="CDD" id="cd11386">
    <property type="entry name" value="MCP_signal"/>
    <property type="match status" value="1"/>
</dbReference>
<dbReference type="SMART" id="SM00304">
    <property type="entry name" value="HAMP"/>
    <property type="match status" value="1"/>
</dbReference>
<evidence type="ECO:0000313" key="11">
    <source>
        <dbReference type="Proteomes" id="UP001549104"/>
    </source>
</evidence>
<dbReference type="SUPFAM" id="SSF58104">
    <property type="entry name" value="Methyl-accepting chemotaxis protein (MCP) signaling domain"/>
    <property type="match status" value="1"/>
</dbReference>
<comment type="similarity">
    <text evidence="5">Belongs to the methyl-accepting chemotaxis (MCP) protein family.</text>
</comment>
<evidence type="ECO:0000256" key="5">
    <source>
        <dbReference type="ARBA" id="ARBA00029447"/>
    </source>
</evidence>
<gene>
    <name evidence="10" type="ORF">ABIC55_000792</name>
</gene>
<feature type="transmembrane region" description="Helical" evidence="7">
    <location>
        <begin position="12"/>
        <end position="32"/>
    </location>
</feature>
<dbReference type="SMART" id="SM00283">
    <property type="entry name" value="MA"/>
    <property type="match status" value="1"/>
</dbReference>
<evidence type="ECO:0000256" key="4">
    <source>
        <dbReference type="ARBA" id="ARBA00023224"/>
    </source>
</evidence>
<dbReference type="PROSITE" id="PS50111">
    <property type="entry name" value="CHEMOTAXIS_TRANSDUC_2"/>
    <property type="match status" value="1"/>
</dbReference>
<reference evidence="10 11" key="1">
    <citation type="submission" date="2024-06" db="EMBL/GenBank/DDBJ databases">
        <title>Sorghum-associated microbial communities from plants grown in Nebraska, USA.</title>
        <authorList>
            <person name="Schachtman D."/>
        </authorList>
    </citation>
    <scope>NUCLEOTIDE SEQUENCE [LARGE SCALE GENOMIC DNA]</scope>
    <source>
        <strain evidence="10 11">1288</strain>
    </source>
</reference>
<accession>A0ABV2K3Q9</accession>
<feature type="domain" description="HAMP" evidence="9">
    <location>
        <begin position="204"/>
        <end position="257"/>
    </location>
</feature>
<feature type="transmembrane region" description="Helical" evidence="7">
    <location>
        <begin position="176"/>
        <end position="202"/>
    </location>
</feature>
<comment type="caution">
    <text evidence="10">The sequence shown here is derived from an EMBL/GenBank/DDBJ whole genome shotgun (WGS) entry which is preliminary data.</text>
</comment>
<dbReference type="Pfam" id="PF00672">
    <property type="entry name" value="HAMP"/>
    <property type="match status" value="1"/>
</dbReference>